<evidence type="ECO:0000256" key="3">
    <source>
        <dbReference type="ARBA" id="ARBA00022679"/>
    </source>
</evidence>
<dbReference type="GO" id="GO:0004673">
    <property type="term" value="F:protein histidine kinase activity"/>
    <property type="evidence" value="ECO:0007669"/>
    <property type="project" value="UniProtKB-EC"/>
</dbReference>
<dbReference type="EC" id="2.7.13.3" evidence="2"/>
<proteinExistence type="predicted"/>
<organism evidence="9 10">
    <name type="scientific">Cupriavidus respiraculi</name>
    <dbReference type="NCBI Taxonomy" id="195930"/>
    <lineage>
        <taxon>Bacteria</taxon>
        <taxon>Pseudomonadati</taxon>
        <taxon>Pseudomonadota</taxon>
        <taxon>Betaproteobacteria</taxon>
        <taxon>Burkholderiales</taxon>
        <taxon>Burkholderiaceae</taxon>
        <taxon>Cupriavidus</taxon>
    </lineage>
</organism>
<gene>
    <name evidence="9" type="primary">regB_2</name>
    <name evidence="9" type="ORF">LMG21510_02972</name>
</gene>
<keyword evidence="3 9" id="KW-0808">Transferase</keyword>
<dbReference type="PANTHER" id="PTHR44936:SF10">
    <property type="entry name" value="SENSOR PROTEIN RSTB"/>
    <property type="match status" value="1"/>
</dbReference>
<evidence type="ECO:0000313" key="9">
    <source>
        <dbReference type="EMBL" id="CAG9175822.1"/>
    </source>
</evidence>
<dbReference type="InterPro" id="IPR036890">
    <property type="entry name" value="HATPase_C_sf"/>
</dbReference>
<dbReference type="Gene3D" id="3.30.565.10">
    <property type="entry name" value="Histidine kinase-like ATPase, C-terminal domain"/>
    <property type="match status" value="1"/>
</dbReference>
<dbReference type="Proteomes" id="UP000721236">
    <property type="component" value="Unassembled WGS sequence"/>
</dbReference>
<dbReference type="PROSITE" id="PS50109">
    <property type="entry name" value="HIS_KIN"/>
    <property type="match status" value="1"/>
</dbReference>
<evidence type="ECO:0000256" key="7">
    <source>
        <dbReference type="SAM" id="Phobius"/>
    </source>
</evidence>
<evidence type="ECO:0000313" key="10">
    <source>
        <dbReference type="Proteomes" id="UP000721236"/>
    </source>
</evidence>
<keyword evidence="7" id="KW-0812">Transmembrane</keyword>
<comment type="caution">
    <text evidence="9">The sequence shown here is derived from an EMBL/GenBank/DDBJ whole genome shotgun (WGS) entry which is preliminary data.</text>
</comment>
<dbReference type="PANTHER" id="PTHR44936">
    <property type="entry name" value="SENSOR PROTEIN CREC"/>
    <property type="match status" value="1"/>
</dbReference>
<sequence length="472" mass="49454">MESALTLSALRSRLAARLRARAAAAPAGAPAVPPHAGMPAGHGRVSLRRLFWLRWALLGGQAVLLAACEAVFGVVLPFPPLLTVFLLQALFNVLTGLRLRQHAARGSSPGDGELMGQLIVDLTALSAILFFTGGATNPFVSFYLPALAIAAAILPWRLVAALALYALACYSLMLFEYVPLNLSKPENAVNYHLAGMWLNFVASAIMIAVFVTRLSGVLRQREAELGEARERLLREARVDALNAQAAAVAHEIGTPLATLAVLAGELRADAADGSRDGTPVRAYLADLQTMEQQVALCKSILARLRDDSGGTGPRPLGEWLGAFADNWQLRHPASGLTAAVAPPARALPVDTVRLGQMLTILLDNAARSQQAAQRGAEALELTVAVEPGETRQLLFRVADRGTGIAPALRAALGQAPVASTHGGQGIGAYLAQSAAQQSGGRLAWHDRPGGGTVAELRLPAAPAANAFSTSPP</sequence>
<keyword evidence="7" id="KW-1133">Transmembrane helix</keyword>
<reference evidence="9 10" key="1">
    <citation type="submission" date="2021-08" db="EMBL/GenBank/DDBJ databases">
        <authorList>
            <person name="Peeters C."/>
        </authorList>
    </citation>
    <scope>NUCLEOTIDE SEQUENCE [LARGE SCALE GENOMIC DNA]</scope>
    <source>
        <strain evidence="9 10">LMG 21510</strain>
    </source>
</reference>
<protein>
    <recommendedName>
        <fullName evidence="2">histidine kinase</fullName>
        <ecNumber evidence="2">2.7.13.3</ecNumber>
    </recommendedName>
</protein>
<feature type="transmembrane region" description="Helical" evidence="7">
    <location>
        <begin position="118"/>
        <end position="136"/>
    </location>
</feature>
<feature type="transmembrane region" description="Helical" evidence="7">
    <location>
        <begin position="142"/>
        <end position="168"/>
    </location>
</feature>
<dbReference type="InterPro" id="IPR050980">
    <property type="entry name" value="2C_sensor_his_kinase"/>
</dbReference>
<evidence type="ECO:0000259" key="8">
    <source>
        <dbReference type="PROSITE" id="PS50109"/>
    </source>
</evidence>
<dbReference type="InterPro" id="IPR005467">
    <property type="entry name" value="His_kinase_dom"/>
</dbReference>
<feature type="domain" description="Histidine kinase" evidence="8">
    <location>
        <begin position="247"/>
        <end position="462"/>
    </location>
</feature>
<keyword evidence="6" id="KW-0067">ATP-binding</keyword>
<dbReference type="Pfam" id="PF02518">
    <property type="entry name" value="HATPase_c"/>
    <property type="match status" value="1"/>
</dbReference>
<dbReference type="CDD" id="cd00075">
    <property type="entry name" value="HATPase"/>
    <property type="match status" value="1"/>
</dbReference>
<feature type="transmembrane region" description="Helical" evidence="7">
    <location>
        <begin position="189"/>
        <end position="211"/>
    </location>
</feature>
<evidence type="ECO:0000256" key="2">
    <source>
        <dbReference type="ARBA" id="ARBA00012438"/>
    </source>
</evidence>
<evidence type="ECO:0000256" key="5">
    <source>
        <dbReference type="ARBA" id="ARBA00022777"/>
    </source>
</evidence>
<comment type="catalytic activity">
    <reaction evidence="1">
        <text>ATP + protein L-histidine = ADP + protein N-phospho-L-histidine.</text>
        <dbReference type="EC" id="2.7.13.3"/>
    </reaction>
</comment>
<dbReference type="EMBL" id="CAJZAH010000002">
    <property type="protein sequence ID" value="CAG9175822.1"/>
    <property type="molecule type" value="Genomic_DNA"/>
</dbReference>
<evidence type="ECO:0000256" key="6">
    <source>
        <dbReference type="ARBA" id="ARBA00022840"/>
    </source>
</evidence>
<feature type="transmembrane region" description="Helical" evidence="7">
    <location>
        <begin position="52"/>
        <end position="72"/>
    </location>
</feature>
<keyword evidence="4" id="KW-0547">Nucleotide-binding</keyword>
<accession>A0ABN7YVJ2</accession>
<keyword evidence="5 9" id="KW-0418">Kinase</keyword>
<evidence type="ECO:0000256" key="1">
    <source>
        <dbReference type="ARBA" id="ARBA00000085"/>
    </source>
</evidence>
<keyword evidence="10" id="KW-1185">Reference proteome</keyword>
<dbReference type="InterPro" id="IPR003594">
    <property type="entry name" value="HATPase_dom"/>
</dbReference>
<dbReference type="Gene3D" id="1.10.287.130">
    <property type="match status" value="1"/>
</dbReference>
<evidence type="ECO:0000256" key="4">
    <source>
        <dbReference type="ARBA" id="ARBA00022741"/>
    </source>
</evidence>
<name>A0ABN7YVJ2_9BURK</name>
<dbReference type="SUPFAM" id="SSF55874">
    <property type="entry name" value="ATPase domain of HSP90 chaperone/DNA topoisomerase II/histidine kinase"/>
    <property type="match status" value="1"/>
</dbReference>
<dbReference type="SMART" id="SM00387">
    <property type="entry name" value="HATPase_c"/>
    <property type="match status" value="1"/>
</dbReference>
<feature type="transmembrane region" description="Helical" evidence="7">
    <location>
        <begin position="78"/>
        <end position="97"/>
    </location>
</feature>
<keyword evidence="7" id="KW-0472">Membrane</keyword>